<keyword evidence="2" id="KW-1185">Reference proteome</keyword>
<comment type="caution">
    <text evidence="1">The sequence shown here is derived from an EMBL/GenBank/DDBJ whole genome shotgun (WGS) entry which is preliminary data.</text>
</comment>
<gene>
    <name evidence="1" type="ORF">PALI_a1854</name>
</gene>
<reference evidence="1 2" key="1">
    <citation type="submission" date="2015-06" db="EMBL/GenBank/DDBJ databases">
        <title>Genome sequence of Pseudoalteromonas aliena.</title>
        <authorList>
            <person name="Xie B.-B."/>
            <person name="Rong J.-C."/>
            <person name="Qin Q.-L."/>
            <person name="Zhang Y.-Z."/>
        </authorList>
    </citation>
    <scope>NUCLEOTIDE SEQUENCE [LARGE SCALE GENOMIC DNA]</scope>
    <source>
        <strain evidence="1 2">SW19</strain>
    </source>
</reference>
<evidence type="ECO:0000313" key="1">
    <source>
        <dbReference type="EMBL" id="MBE0358562.1"/>
    </source>
</evidence>
<organism evidence="1 2">
    <name type="scientific">Pseudoalteromonas aliena SW19</name>
    <dbReference type="NCBI Taxonomy" id="1314866"/>
    <lineage>
        <taxon>Bacteria</taxon>
        <taxon>Pseudomonadati</taxon>
        <taxon>Pseudomonadota</taxon>
        <taxon>Gammaproteobacteria</taxon>
        <taxon>Alteromonadales</taxon>
        <taxon>Pseudoalteromonadaceae</taxon>
        <taxon>Pseudoalteromonas</taxon>
    </lineage>
</organism>
<sequence>MLYSLINLGYSGILLINSAWLAECAAITMGLSPSLLHRLYHYQIDVL</sequence>
<evidence type="ECO:0000313" key="2">
    <source>
        <dbReference type="Proteomes" id="UP000648482"/>
    </source>
</evidence>
<accession>A0ABR9DW44</accession>
<dbReference type="EMBL" id="AQGU01000022">
    <property type="protein sequence ID" value="MBE0358562.1"/>
    <property type="molecule type" value="Genomic_DNA"/>
</dbReference>
<protein>
    <submittedName>
        <fullName evidence="1">Uncharacterized protein</fullName>
    </submittedName>
</protein>
<name>A0ABR9DW44_9GAMM</name>
<proteinExistence type="predicted"/>
<dbReference type="Proteomes" id="UP000648482">
    <property type="component" value="Unassembled WGS sequence"/>
</dbReference>